<dbReference type="AlphaFoldDB" id="A0A4R7K1E3"/>
<name>A0A4R7K1E3_9GAMM</name>
<comment type="caution">
    <text evidence="1">The sequence shown here is derived from an EMBL/GenBank/DDBJ whole genome shotgun (WGS) entry which is preliminary data.</text>
</comment>
<dbReference type="InterPro" id="IPR045508">
    <property type="entry name" value="DUF6482"/>
</dbReference>
<organism evidence="1 2">
    <name type="scientific">Halospina denitrificans</name>
    <dbReference type="NCBI Taxonomy" id="332522"/>
    <lineage>
        <taxon>Bacteria</taxon>
        <taxon>Pseudomonadati</taxon>
        <taxon>Pseudomonadota</taxon>
        <taxon>Gammaproteobacteria</taxon>
        <taxon>Halospina</taxon>
    </lineage>
</organism>
<dbReference type="EMBL" id="SOAX01000001">
    <property type="protein sequence ID" value="TDT44164.1"/>
    <property type="molecule type" value="Genomic_DNA"/>
</dbReference>
<evidence type="ECO:0000313" key="2">
    <source>
        <dbReference type="Proteomes" id="UP000295830"/>
    </source>
</evidence>
<dbReference type="RefSeq" id="WP_243864798.1">
    <property type="nucleotide sequence ID" value="NZ_SOAX01000001.1"/>
</dbReference>
<dbReference type="Proteomes" id="UP000295830">
    <property type="component" value="Unassembled WGS sequence"/>
</dbReference>
<accession>A0A4R7K1E3</accession>
<proteinExistence type="predicted"/>
<reference evidence="1 2" key="1">
    <citation type="submission" date="2019-03" db="EMBL/GenBank/DDBJ databases">
        <title>Genomic Encyclopedia of Type Strains, Phase IV (KMG-IV): sequencing the most valuable type-strain genomes for metagenomic binning, comparative biology and taxonomic classification.</title>
        <authorList>
            <person name="Goeker M."/>
        </authorList>
    </citation>
    <scope>NUCLEOTIDE SEQUENCE [LARGE SCALE GENOMIC DNA]</scope>
    <source>
        <strain evidence="1 2">DSM 15505</strain>
    </source>
</reference>
<sequence length="36" mass="3973">MRMTVRALVHQSAYNEMIGLDESAIGPLQLQTGRQG</sequence>
<evidence type="ECO:0000313" key="1">
    <source>
        <dbReference type="EMBL" id="TDT44164.1"/>
    </source>
</evidence>
<dbReference type="Pfam" id="PF20090">
    <property type="entry name" value="DUF6482"/>
    <property type="match status" value="1"/>
</dbReference>
<protein>
    <submittedName>
        <fullName evidence="1">Uncharacterized protein</fullName>
    </submittedName>
</protein>
<gene>
    <name evidence="1" type="ORF">DES49_0264</name>
</gene>
<keyword evidence="2" id="KW-1185">Reference proteome</keyword>